<dbReference type="EMBL" id="GBXM01070121">
    <property type="protein sequence ID" value="JAH38456.1"/>
    <property type="molecule type" value="Transcribed_RNA"/>
</dbReference>
<evidence type="ECO:0000313" key="1">
    <source>
        <dbReference type="EMBL" id="JAH38456.1"/>
    </source>
</evidence>
<reference evidence="1" key="1">
    <citation type="submission" date="2014-11" db="EMBL/GenBank/DDBJ databases">
        <authorList>
            <person name="Amaro Gonzalez C."/>
        </authorList>
    </citation>
    <scope>NUCLEOTIDE SEQUENCE</scope>
</reference>
<protein>
    <submittedName>
        <fullName evidence="1">Uncharacterized protein</fullName>
    </submittedName>
</protein>
<reference evidence="1" key="2">
    <citation type="journal article" date="2015" name="Fish Shellfish Immunol.">
        <title>Early steps in the European eel (Anguilla anguilla)-Vibrio vulnificus interaction in the gills: Role of the RtxA13 toxin.</title>
        <authorList>
            <person name="Callol A."/>
            <person name="Pajuelo D."/>
            <person name="Ebbesson L."/>
            <person name="Teles M."/>
            <person name="MacKenzie S."/>
            <person name="Amaro C."/>
        </authorList>
    </citation>
    <scope>NUCLEOTIDE SEQUENCE</scope>
</reference>
<name>A0A0E9SB11_ANGAN</name>
<accession>A0A0E9SB11</accession>
<dbReference type="AlphaFoldDB" id="A0A0E9SB11"/>
<proteinExistence type="predicted"/>
<organism evidence="1">
    <name type="scientific">Anguilla anguilla</name>
    <name type="common">European freshwater eel</name>
    <name type="synonym">Muraena anguilla</name>
    <dbReference type="NCBI Taxonomy" id="7936"/>
    <lineage>
        <taxon>Eukaryota</taxon>
        <taxon>Metazoa</taxon>
        <taxon>Chordata</taxon>
        <taxon>Craniata</taxon>
        <taxon>Vertebrata</taxon>
        <taxon>Euteleostomi</taxon>
        <taxon>Actinopterygii</taxon>
        <taxon>Neopterygii</taxon>
        <taxon>Teleostei</taxon>
        <taxon>Anguilliformes</taxon>
        <taxon>Anguillidae</taxon>
        <taxon>Anguilla</taxon>
    </lineage>
</organism>
<sequence length="43" mass="5113">MFVSSKVTLGNLMDIWNSSYANYIMLMDAFIKHNEYIYQAIYL</sequence>